<dbReference type="Proteomes" id="UP000248961">
    <property type="component" value="Unassembled WGS sequence"/>
</dbReference>
<dbReference type="EMBL" id="KZ824295">
    <property type="protein sequence ID" value="RAL10422.1"/>
    <property type="molecule type" value="Genomic_DNA"/>
</dbReference>
<dbReference type="AlphaFoldDB" id="A0A395HR43"/>
<evidence type="ECO:0000313" key="2">
    <source>
        <dbReference type="Proteomes" id="UP000248961"/>
    </source>
</evidence>
<gene>
    <name evidence="1" type="ORF">BO97DRAFT_125582</name>
</gene>
<dbReference type="RefSeq" id="XP_025549576.1">
    <property type="nucleotide sequence ID" value="XM_025690001.1"/>
</dbReference>
<evidence type="ECO:0000313" key="1">
    <source>
        <dbReference type="EMBL" id="RAL10422.1"/>
    </source>
</evidence>
<organism evidence="1 2">
    <name type="scientific">Aspergillus homomorphus (strain CBS 101889)</name>
    <dbReference type="NCBI Taxonomy" id="1450537"/>
    <lineage>
        <taxon>Eukaryota</taxon>
        <taxon>Fungi</taxon>
        <taxon>Dikarya</taxon>
        <taxon>Ascomycota</taxon>
        <taxon>Pezizomycotina</taxon>
        <taxon>Eurotiomycetes</taxon>
        <taxon>Eurotiomycetidae</taxon>
        <taxon>Eurotiales</taxon>
        <taxon>Aspergillaceae</taxon>
        <taxon>Aspergillus</taxon>
        <taxon>Aspergillus subgen. Circumdati</taxon>
    </lineage>
</organism>
<name>A0A395HR43_ASPHC</name>
<dbReference type="GeneID" id="37194290"/>
<protein>
    <submittedName>
        <fullName evidence="1">Uncharacterized protein</fullName>
    </submittedName>
</protein>
<keyword evidence="2" id="KW-1185">Reference proteome</keyword>
<accession>A0A395HR43</accession>
<proteinExistence type="predicted"/>
<reference evidence="1 2" key="1">
    <citation type="submission" date="2018-02" db="EMBL/GenBank/DDBJ databases">
        <title>The genomes of Aspergillus section Nigri reveals drivers in fungal speciation.</title>
        <authorList>
            <consortium name="DOE Joint Genome Institute"/>
            <person name="Vesth T.C."/>
            <person name="Nybo J."/>
            <person name="Theobald S."/>
            <person name="Brandl J."/>
            <person name="Frisvad J.C."/>
            <person name="Nielsen K.F."/>
            <person name="Lyhne E.K."/>
            <person name="Kogle M.E."/>
            <person name="Kuo A."/>
            <person name="Riley R."/>
            <person name="Clum A."/>
            <person name="Nolan M."/>
            <person name="Lipzen A."/>
            <person name="Salamov A."/>
            <person name="Henrissat B."/>
            <person name="Wiebenga A."/>
            <person name="De vries R.P."/>
            <person name="Grigoriev I.V."/>
            <person name="Mortensen U.H."/>
            <person name="Andersen M.R."/>
            <person name="Baker S.E."/>
        </authorList>
    </citation>
    <scope>NUCLEOTIDE SEQUENCE [LARGE SCALE GENOMIC DNA]</scope>
    <source>
        <strain evidence="1 2">CBS 101889</strain>
    </source>
</reference>
<sequence length="148" mass="15976">MPLAPPLPSAAQRWFVLFQSISPDGKRSIRHPPSACPVLFCSVLSRPCPPSPSLPPSSLTLSPAHSLLTQFNSLSSHPLPPSPSPHTSSYLDFTYFPSLPNYLSPDLLLPSRIPATSVPFTDQVRIRSQSSFLGRWATATSAYSGPPP</sequence>
<dbReference type="VEuPathDB" id="FungiDB:BO97DRAFT_125582"/>